<name>A0A2M6UEQ2_9BRAD</name>
<evidence type="ECO:0000259" key="2">
    <source>
        <dbReference type="SMART" id="SM00091"/>
    </source>
</evidence>
<dbReference type="SUPFAM" id="SSF55785">
    <property type="entry name" value="PYP-like sensor domain (PAS domain)"/>
    <property type="match status" value="1"/>
</dbReference>
<dbReference type="SMART" id="SM00091">
    <property type="entry name" value="PAS"/>
    <property type="match status" value="1"/>
</dbReference>
<evidence type="ECO:0000313" key="3">
    <source>
        <dbReference type="EMBL" id="PIT03021.1"/>
    </source>
</evidence>
<keyword evidence="1" id="KW-0812">Transmembrane</keyword>
<dbReference type="Gene3D" id="3.30.450.20">
    <property type="entry name" value="PAS domain"/>
    <property type="match status" value="1"/>
</dbReference>
<evidence type="ECO:0000313" key="4">
    <source>
        <dbReference type="Proteomes" id="UP000228930"/>
    </source>
</evidence>
<dbReference type="EMBL" id="LFJC01000003">
    <property type="protein sequence ID" value="PIT03021.1"/>
    <property type="molecule type" value="Genomic_DNA"/>
</dbReference>
<evidence type="ECO:0000256" key="1">
    <source>
        <dbReference type="SAM" id="Phobius"/>
    </source>
</evidence>
<dbReference type="Pfam" id="PF12860">
    <property type="entry name" value="PAS_7"/>
    <property type="match status" value="1"/>
</dbReference>
<feature type="transmembrane region" description="Helical" evidence="1">
    <location>
        <begin position="36"/>
        <end position="69"/>
    </location>
</feature>
<protein>
    <recommendedName>
        <fullName evidence="2">PAS domain-containing protein</fullName>
    </recommendedName>
</protein>
<feature type="transmembrane region" description="Helical" evidence="1">
    <location>
        <begin position="6"/>
        <end position="24"/>
    </location>
</feature>
<reference evidence="3 4" key="1">
    <citation type="submission" date="2015-06" db="EMBL/GenBank/DDBJ databases">
        <title>Comparative genome analysis of nirS-carrying Bradyrhizobium sp. strains.</title>
        <authorList>
            <person name="Ishii S."/>
            <person name="Jang J."/>
            <person name="Nishizawa T."/>
            <person name="Senoo K."/>
        </authorList>
    </citation>
    <scope>NUCLEOTIDE SEQUENCE [LARGE SCALE GENOMIC DNA]</scope>
    <source>
        <strain evidence="3 4">TSA1</strain>
    </source>
</reference>
<keyword evidence="1" id="KW-1133">Transmembrane helix</keyword>
<dbReference type="AlphaFoldDB" id="A0A2M6UEQ2"/>
<dbReference type="RefSeq" id="WP_100178177.1">
    <property type="nucleotide sequence ID" value="NZ_LFJC01000003.1"/>
</dbReference>
<feature type="domain" description="PAS" evidence="2">
    <location>
        <begin position="125"/>
        <end position="193"/>
    </location>
</feature>
<dbReference type="Gene3D" id="1.20.120.620">
    <property type="entry name" value="Backbone structure of the membrane domain of e. Coli histidine kinase receptor kdpd"/>
    <property type="match status" value="1"/>
</dbReference>
<dbReference type="InterPro" id="IPR035965">
    <property type="entry name" value="PAS-like_dom_sf"/>
</dbReference>
<comment type="caution">
    <text evidence="3">The sequence shown here is derived from an EMBL/GenBank/DDBJ whole genome shotgun (WGS) entry which is preliminary data.</text>
</comment>
<proteinExistence type="predicted"/>
<feature type="transmembrane region" description="Helical" evidence="1">
    <location>
        <begin position="89"/>
        <end position="106"/>
    </location>
</feature>
<keyword evidence="1" id="KW-0472">Membrane</keyword>
<dbReference type="InterPro" id="IPR038318">
    <property type="entry name" value="KdpD_sf"/>
</dbReference>
<accession>A0A2M6UEQ2</accession>
<gene>
    <name evidence="3" type="ORF">TSA1_21375</name>
</gene>
<keyword evidence="4" id="KW-1185">Reference proteome</keyword>
<sequence length="274" mass="29454">MRFGWRAISGPAATAATLLLAMLLERAITLPSPAPLFICIVALAGALSGVASAMVTAAAAVIGAALLFLDRHGVDQHGFSYAAADLIRLGLLAVTAALTAAVTGLMRERLLGTFAAERRSHASAARLSAALDQVDIGIVLLDAETRAEFINRAFRDYFAVPDEIADGKPPFIALMYHGRDTGAFELPEEELGTFIAQRMEMVRTGDATPINIALRTGEVLRFVCTALPDGGRMLSYTPVTDLVRHTDAPARADYYRSLRDPTGRRLIRYLRVAE</sequence>
<dbReference type="Proteomes" id="UP000228930">
    <property type="component" value="Unassembled WGS sequence"/>
</dbReference>
<dbReference type="InterPro" id="IPR000014">
    <property type="entry name" value="PAS"/>
</dbReference>
<organism evidence="3 4">
    <name type="scientific">Bradyrhizobium nitroreducens</name>
    <dbReference type="NCBI Taxonomy" id="709803"/>
    <lineage>
        <taxon>Bacteria</taxon>
        <taxon>Pseudomonadati</taxon>
        <taxon>Pseudomonadota</taxon>
        <taxon>Alphaproteobacteria</taxon>
        <taxon>Hyphomicrobiales</taxon>
        <taxon>Nitrobacteraceae</taxon>
        <taxon>Bradyrhizobium</taxon>
    </lineage>
</organism>